<feature type="domain" description="Staphylococcal/Streptococcal toxin OB-fold" evidence="6">
    <location>
        <begin position="34"/>
        <end position="109"/>
    </location>
</feature>
<dbReference type="InterPro" id="IPR006173">
    <property type="entry name" value="Staph_tox_OB"/>
</dbReference>
<dbReference type="InterPro" id="IPR016091">
    <property type="entry name" value="SuperAg_toxin_C"/>
</dbReference>
<dbReference type="Pfam" id="PF01123">
    <property type="entry name" value="Stap_Strp_toxin"/>
    <property type="match status" value="1"/>
</dbReference>
<evidence type="ECO:0000256" key="4">
    <source>
        <dbReference type="ARBA" id="ARBA00022729"/>
    </source>
</evidence>
<evidence type="ECO:0000256" key="2">
    <source>
        <dbReference type="ARBA" id="ARBA00022633"/>
    </source>
</evidence>
<proteinExistence type="inferred from homology"/>
<dbReference type="GO" id="GO:0090729">
    <property type="term" value="F:toxin activity"/>
    <property type="evidence" value="ECO:0007669"/>
    <property type="project" value="UniProtKB-KW"/>
</dbReference>
<dbReference type="PROSITE" id="PS00277">
    <property type="entry name" value="STAPH_STREP_TOXIN_1"/>
    <property type="match status" value="1"/>
</dbReference>
<dbReference type="SUPFAM" id="SSF54334">
    <property type="entry name" value="Superantigen toxins, C-terminal domain"/>
    <property type="match status" value="1"/>
</dbReference>
<dbReference type="InterPro" id="IPR006123">
    <property type="entry name" value="Toxin_b-grasp_Staph/Strep"/>
</dbReference>
<keyword evidence="4" id="KW-0732">Signal</keyword>
<dbReference type="SMR" id="D2JDI2"/>
<dbReference type="RefSeq" id="WP_001146199.1">
    <property type="nucleotide sequence ID" value="NZ_BDZD01000010.1"/>
</dbReference>
<dbReference type="GO" id="GO:0005576">
    <property type="term" value="C:extracellular region"/>
    <property type="evidence" value="ECO:0007669"/>
    <property type="project" value="InterPro"/>
</dbReference>
<evidence type="ECO:0000259" key="7">
    <source>
        <dbReference type="Pfam" id="PF02876"/>
    </source>
</evidence>
<dbReference type="SUPFAM" id="SSF50203">
    <property type="entry name" value="Bacterial enterotoxins"/>
    <property type="match status" value="1"/>
</dbReference>
<sequence>MPYFKKVFLLFALFFFSIQSFYNTAKADAGVLNLRNFYGSYSFEDHKSIDTLNNPLTHELTFNMGNYQLNSEMQNDFDVAKFKGKKVDIFGISYKGVCGTNYMYGGVTKSDNNLKQKRNIPINLSVNGENKTVVTERISTDKKMVTVQEIDVKLRKYLQDEYNIYGHNKTNKGKQYGTKSKFYSGFDTGTIVFHMNDGNNFSYDLFDYGHGQPEDFLKIYKDNKTIDSEVFHLDVEISFLGKE</sequence>
<dbReference type="PROSITE" id="PS00278">
    <property type="entry name" value="STAPH_STREP_TOXIN_2"/>
    <property type="match status" value="1"/>
</dbReference>
<dbReference type="PRINTS" id="PR00279">
    <property type="entry name" value="BACTRLTOXIN"/>
</dbReference>
<keyword evidence="5" id="KW-0260">Enterotoxin</keyword>
<dbReference type="InterPro" id="IPR006126">
    <property type="entry name" value="Staph/Strept_toxin_CS"/>
</dbReference>
<keyword evidence="2" id="KW-0766">Superantigen</keyword>
<geneLocation type="plasmid" evidence="8">
    <name>pWBG762</name>
</geneLocation>
<reference evidence="8" key="1">
    <citation type="submission" date="2009-08" db="EMBL/GenBank/DDBJ databases">
        <authorList>
            <person name="Gill J."/>
            <person name="Borman J."/>
            <person name="Shetty J."/>
            <person name="Hostetler J."/>
            <person name="Durkin S."/>
            <person name="Montgomery B."/>
        </authorList>
    </citation>
    <scope>NUCLEOTIDE SEQUENCE</scope>
    <source>
        <strain evidence="8">K102N</strain>
        <plasmid evidence="8">pWBG762</plasmid>
    </source>
</reference>
<dbReference type="Pfam" id="PF02876">
    <property type="entry name" value="Stap_Strp_tox_C"/>
    <property type="match status" value="1"/>
</dbReference>
<reference evidence="8" key="2">
    <citation type="submission" date="2009-12" db="EMBL/GenBank/DDBJ databases">
        <authorList>
            <person name="Summers A.O."/>
            <person name="Shearer J."/>
            <person name="Wireman J."/>
        </authorList>
    </citation>
    <scope>NUCLEOTIDE SEQUENCE</scope>
    <source>
        <strain evidence="8">K102N</strain>
        <plasmid evidence="8">pWBG762</plasmid>
    </source>
</reference>
<evidence type="ECO:0000256" key="3">
    <source>
        <dbReference type="ARBA" id="ARBA00022656"/>
    </source>
</evidence>
<dbReference type="Gene3D" id="3.10.20.120">
    <property type="match status" value="1"/>
</dbReference>
<dbReference type="InterPro" id="IPR013307">
    <property type="entry name" value="Superantigen_bac"/>
</dbReference>
<dbReference type="PRINTS" id="PR01898">
    <property type="entry name" value="SAGSUPRFAMLY"/>
</dbReference>
<organism evidence="8">
    <name type="scientific">Staphylococcus aureus</name>
    <dbReference type="NCBI Taxonomy" id="1280"/>
    <lineage>
        <taxon>Bacteria</taxon>
        <taxon>Bacillati</taxon>
        <taxon>Bacillota</taxon>
        <taxon>Bacilli</taxon>
        <taxon>Bacillales</taxon>
        <taxon>Staphylococcaceae</taxon>
        <taxon>Staphylococcus</taxon>
    </lineage>
</organism>
<dbReference type="InterPro" id="IPR006177">
    <property type="entry name" value="Toxin_bac"/>
</dbReference>
<keyword evidence="3" id="KW-0800">Toxin</keyword>
<keyword evidence="8" id="KW-0614">Plasmid</keyword>
<comment type="similarity">
    <text evidence="1">Belongs to the staphylococcal/streptococcal toxin family.</text>
</comment>
<evidence type="ECO:0000256" key="5">
    <source>
        <dbReference type="ARBA" id="ARBA00022861"/>
    </source>
</evidence>
<dbReference type="Gene3D" id="2.40.50.110">
    <property type="match status" value="1"/>
</dbReference>
<dbReference type="AlphaFoldDB" id="D2JDI2"/>
<feature type="domain" description="Staphylococcal/Streptococcal toxin beta-grasp" evidence="7">
    <location>
        <begin position="119"/>
        <end position="237"/>
    </location>
</feature>
<name>D2JDI2_STAAU</name>
<dbReference type="EMBL" id="GQ900475">
    <property type="protein sequence ID" value="ACZ66177.1"/>
    <property type="molecule type" value="Genomic_DNA"/>
</dbReference>
<protein>
    <submittedName>
        <fullName evidence="8">Enterotoxin</fullName>
    </submittedName>
</protein>
<evidence type="ECO:0000259" key="6">
    <source>
        <dbReference type="Pfam" id="PF01123"/>
    </source>
</evidence>
<evidence type="ECO:0000256" key="1">
    <source>
        <dbReference type="ARBA" id="ARBA00008401"/>
    </source>
</evidence>
<evidence type="ECO:0000313" key="8">
    <source>
        <dbReference type="EMBL" id="ACZ66177.1"/>
    </source>
</evidence>
<gene>
    <name evidence="8" type="ORF">SAP043A_044</name>
</gene>
<dbReference type="InterPro" id="IPR008992">
    <property type="entry name" value="Enterotoxin"/>
</dbReference>
<accession>D2JDI2</accession>
<dbReference type="PATRIC" id="fig|1280.3371.peg.1793"/>